<dbReference type="RefSeq" id="WP_301803135.1">
    <property type="nucleotide sequence ID" value="NZ_JAUJZH010000001.1"/>
</dbReference>
<dbReference type="InterPro" id="IPR019888">
    <property type="entry name" value="Tscrpt_reg_AsnC-like"/>
</dbReference>
<dbReference type="SMART" id="SM00344">
    <property type="entry name" value="HTH_ASNC"/>
    <property type="match status" value="1"/>
</dbReference>
<evidence type="ECO:0000256" key="1">
    <source>
        <dbReference type="ARBA" id="ARBA00023015"/>
    </source>
</evidence>
<evidence type="ECO:0000313" key="6">
    <source>
        <dbReference type="Proteomes" id="UP001169027"/>
    </source>
</evidence>
<dbReference type="Gene3D" id="3.30.70.920">
    <property type="match status" value="1"/>
</dbReference>
<keyword evidence="2" id="KW-0238">DNA-binding</keyword>
<evidence type="ECO:0000256" key="2">
    <source>
        <dbReference type="ARBA" id="ARBA00023125"/>
    </source>
</evidence>
<feature type="domain" description="HTH asnC-type" evidence="4">
    <location>
        <begin position="6"/>
        <end position="66"/>
    </location>
</feature>
<keyword evidence="3" id="KW-0804">Transcription</keyword>
<protein>
    <submittedName>
        <fullName evidence="5">Lrp/AsnC family transcriptional regulator</fullName>
    </submittedName>
</protein>
<evidence type="ECO:0000256" key="3">
    <source>
        <dbReference type="ARBA" id="ARBA00023163"/>
    </source>
</evidence>
<dbReference type="PANTHER" id="PTHR30154">
    <property type="entry name" value="LEUCINE-RESPONSIVE REGULATORY PROTEIN"/>
    <property type="match status" value="1"/>
</dbReference>
<organism evidence="5 6">
    <name type="scientific">Variovorax ginsengisoli</name>
    <dbReference type="NCBI Taxonomy" id="363844"/>
    <lineage>
        <taxon>Bacteria</taxon>
        <taxon>Pseudomonadati</taxon>
        <taxon>Pseudomonadota</taxon>
        <taxon>Betaproteobacteria</taxon>
        <taxon>Burkholderiales</taxon>
        <taxon>Comamonadaceae</taxon>
        <taxon>Variovorax</taxon>
    </lineage>
</organism>
<dbReference type="Pfam" id="PF01037">
    <property type="entry name" value="AsnC_trans_reg"/>
    <property type="match status" value="1"/>
</dbReference>
<dbReference type="PANTHER" id="PTHR30154:SF34">
    <property type="entry name" value="TRANSCRIPTIONAL REGULATOR AZLB"/>
    <property type="match status" value="1"/>
</dbReference>
<accession>A0ABT8RZE4</accession>
<dbReference type="Pfam" id="PF13412">
    <property type="entry name" value="HTH_24"/>
    <property type="match status" value="1"/>
</dbReference>
<gene>
    <name evidence="5" type="ORF">Q2T77_02255</name>
</gene>
<evidence type="ECO:0000259" key="4">
    <source>
        <dbReference type="PROSITE" id="PS50956"/>
    </source>
</evidence>
<dbReference type="InterPro" id="IPR019887">
    <property type="entry name" value="Tscrpt_reg_AsnC/Lrp_C"/>
</dbReference>
<dbReference type="EMBL" id="JAUKVY010000001">
    <property type="protein sequence ID" value="MDO1531097.1"/>
    <property type="molecule type" value="Genomic_DNA"/>
</dbReference>
<dbReference type="Gene3D" id="1.10.10.10">
    <property type="entry name" value="Winged helix-like DNA-binding domain superfamily/Winged helix DNA-binding domain"/>
    <property type="match status" value="1"/>
</dbReference>
<dbReference type="PROSITE" id="PS50956">
    <property type="entry name" value="HTH_ASNC_2"/>
    <property type="match status" value="1"/>
</dbReference>
<dbReference type="InterPro" id="IPR036390">
    <property type="entry name" value="WH_DNA-bd_sf"/>
</dbReference>
<dbReference type="InterPro" id="IPR019885">
    <property type="entry name" value="Tscrpt_reg_HTH_AsnC-type_CS"/>
</dbReference>
<dbReference type="CDD" id="cd00090">
    <property type="entry name" value="HTH_ARSR"/>
    <property type="match status" value="1"/>
</dbReference>
<name>A0ABT8RZE4_9BURK</name>
<dbReference type="SUPFAM" id="SSF46785">
    <property type="entry name" value="Winged helix' DNA-binding domain"/>
    <property type="match status" value="1"/>
</dbReference>
<dbReference type="Proteomes" id="UP001169027">
    <property type="component" value="Unassembled WGS sequence"/>
</dbReference>
<dbReference type="PRINTS" id="PR00033">
    <property type="entry name" value="HTHASNC"/>
</dbReference>
<dbReference type="PROSITE" id="PS00519">
    <property type="entry name" value="HTH_ASNC_1"/>
    <property type="match status" value="1"/>
</dbReference>
<dbReference type="InterPro" id="IPR036388">
    <property type="entry name" value="WH-like_DNA-bd_sf"/>
</dbReference>
<comment type="caution">
    <text evidence="5">The sequence shown here is derived from an EMBL/GenBank/DDBJ whole genome shotgun (WGS) entry which is preliminary data.</text>
</comment>
<keyword evidence="6" id="KW-1185">Reference proteome</keyword>
<proteinExistence type="predicted"/>
<evidence type="ECO:0000313" key="5">
    <source>
        <dbReference type="EMBL" id="MDO1531097.1"/>
    </source>
</evidence>
<sequence length="159" mass="17821">MRIESDETDRQLLAALQQNARLTTGELAQMTGLSQSPCWRRIKRLEESGLIDGYHARLNRRALGYGVVAFVSISIDFQTEARSSEFVEAVLAIPQVVMFHGITGNADFLLMVVAEDLDAYSELLTTRLHRLPGARQVQSSFSLQEFRRFDDLPIPALPA</sequence>
<dbReference type="InterPro" id="IPR011991">
    <property type="entry name" value="ArsR-like_HTH"/>
</dbReference>
<reference evidence="5" key="1">
    <citation type="submission" date="2023-06" db="EMBL/GenBank/DDBJ databases">
        <authorList>
            <person name="Jiang Y."/>
            <person name="Liu Q."/>
        </authorList>
    </citation>
    <scope>NUCLEOTIDE SEQUENCE</scope>
    <source>
        <strain evidence="5">CGMCC 1.12090</strain>
    </source>
</reference>
<dbReference type="InterPro" id="IPR000485">
    <property type="entry name" value="AsnC-type_HTH_dom"/>
</dbReference>
<keyword evidence="1" id="KW-0805">Transcription regulation</keyword>